<feature type="transmembrane region" description="Helical" evidence="1">
    <location>
        <begin position="20"/>
        <end position="40"/>
    </location>
</feature>
<proteinExistence type="predicted"/>
<keyword evidence="1" id="KW-1133">Transmembrane helix</keyword>
<protein>
    <submittedName>
        <fullName evidence="2">Putative ribosomally synthesized peptide with SipW-like signal peptide</fullName>
    </submittedName>
</protein>
<reference evidence="2 3" key="1">
    <citation type="submission" date="2020-07" db="EMBL/GenBank/DDBJ databases">
        <title>Sequencing the genomes of 1000 actinobacteria strains.</title>
        <authorList>
            <person name="Klenk H.-P."/>
        </authorList>
    </citation>
    <scope>NUCLEOTIDE SEQUENCE [LARGE SCALE GENOMIC DNA]</scope>
    <source>
        <strain evidence="2 3">DSM 18965</strain>
    </source>
</reference>
<dbReference type="InterPro" id="IPR022121">
    <property type="entry name" value="Peptidase_M73_camelysin"/>
</dbReference>
<gene>
    <name evidence="2" type="ORF">BKA08_001063</name>
</gene>
<dbReference type="AlphaFoldDB" id="A0A7Y9F132"/>
<dbReference type="Proteomes" id="UP000516957">
    <property type="component" value="Unassembled WGS sequence"/>
</dbReference>
<dbReference type="Pfam" id="PF12389">
    <property type="entry name" value="Peptidase_M73"/>
    <property type="match status" value="1"/>
</dbReference>
<evidence type="ECO:0000313" key="2">
    <source>
        <dbReference type="EMBL" id="NYD56825.1"/>
    </source>
</evidence>
<dbReference type="RefSeq" id="WP_179614672.1">
    <property type="nucleotide sequence ID" value="NZ_CP059163.1"/>
</dbReference>
<dbReference type="InterPro" id="IPR023833">
    <property type="entry name" value="Signal_pept_SipW-depend-type"/>
</dbReference>
<keyword evidence="1" id="KW-0472">Membrane</keyword>
<comment type="caution">
    <text evidence="2">The sequence shown here is derived from an EMBL/GenBank/DDBJ whole genome shotgun (WGS) entry which is preliminary data.</text>
</comment>
<dbReference type="EMBL" id="JACCBE010000001">
    <property type="protein sequence ID" value="NYD56825.1"/>
    <property type="molecule type" value="Genomic_DNA"/>
</dbReference>
<sequence length="198" mass="19726">MSGAHRAEKAPRRGRPLSGLLVAAAVLLGATGGLGTFAYWNDVETVEGGVVTAGSLKLSVKDSDGVEVGPWSKLTLANLAPGESVAASLTVRNVGTTPFTVGVAGSGTGDLLPGVDVALAPGVAPTTGSTSYPRKQTCGVASDLALKDGPSWALSGAISPGGSLQVCVRLSLRPTAANELQGKSITPTFTFTATQVAP</sequence>
<dbReference type="NCBIfam" id="TIGR04088">
    <property type="entry name" value="cognate_SipW"/>
    <property type="match status" value="1"/>
</dbReference>
<name>A0A7Y9F132_9ACTN</name>
<accession>A0A7Y9F132</accession>
<keyword evidence="3" id="KW-1185">Reference proteome</keyword>
<organism evidence="2 3">
    <name type="scientific">Nocardioides marinisabuli</name>
    <dbReference type="NCBI Taxonomy" id="419476"/>
    <lineage>
        <taxon>Bacteria</taxon>
        <taxon>Bacillati</taxon>
        <taxon>Actinomycetota</taxon>
        <taxon>Actinomycetes</taxon>
        <taxon>Propionibacteriales</taxon>
        <taxon>Nocardioidaceae</taxon>
        <taxon>Nocardioides</taxon>
    </lineage>
</organism>
<evidence type="ECO:0000313" key="3">
    <source>
        <dbReference type="Proteomes" id="UP000516957"/>
    </source>
</evidence>
<keyword evidence="1" id="KW-0812">Transmembrane</keyword>
<evidence type="ECO:0000256" key="1">
    <source>
        <dbReference type="SAM" id="Phobius"/>
    </source>
</evidence>